<dbReference type="PROSITE" id="PS51257">
    <property type="entry name" value="PROKAR_LIPOPROTEIN"/>
    <property type="match status" value="1"/>
</dbReference>
<dbReference type="RefSeq" id="WP_275684603.1">
    <property type="nucleotide sequence ID" value="NZ_JAJLJH010000009.1"/>
</dbReference>
<dbReference type="Proteomes" id="UP001139353">
    <property type="component" value="Unassembled WGS sequence"/>
</dbReference>
<dbReference type="GO" id="GO:0000030">
    <property type="term" value="F:mannosyltransferase activity"/>
    <property type="evidence" value="ECO:0007669"/>
    <property type="project" value="TreeGrafter"/>
</dbReference>
<dbReference type="SUPFAM" id="SSF53448">
    <property type="entry name" value="Nucleotide-diphospho-sugar transferases"/>
    <property type="match status" value="2"/>
</dbReference>
<name>A0A9X1YP46_9BURK</name>
<dbReference type="InterPro" id="IPR001173">
    <property type="entry name" value="Glyco_trans_2-like"/>
</dbReference>
<keyword evidence="3" id="KW-1185">Reference proteome</keyword>
<dbReference type="PANTHER" id="PTHR32385:SF15">
    <property type="entry name" value="INOSITOL PHOSPHOCERAMIDE MANNOSYLTRANSFERASE 1"/>
    <property type="match status" value="1"/>
</dbReference>
<keyword evidence="2" id="KW-0328">Glycosyltransferase</keyword>
<dbReference type="SUPFAM" id="SSF53335">
    <property type="entry name" value="S-adenosyl-L-methionine-dependent methyltransferases"/>
    <property type="match status" value="1"/>
</dbReference>
<dbReference type="Pfam" id="PF05704">
    <property type="entry name" value="Caps_synth"/>
    <property type="match status" value="1"/>
</dbReference>
<organism evidence="2 3">
    <name type="scientific">Scleromatobacter humisilvae</name>
    <dbReference type="NCBI Taxonomy" id="2897159"/>
    <lineage>
        <taxon>Bacteria</taxon>
        <taxon>Pseudomonadati</taxon>
        <taxon>Pseudomonadota</taxon>
        <taxon>Betaproteobacteria</taxon>
        <taxon>Burkholderiales</taxon>
        <taxon>Sphaerotilaceae</taxon>
        <taxon>Scleromatobacter</taxon>
    </lineage>
</organism>
<dbReference type="GO" id="GO:0051999">
    <property type="term" value="P:mannosyl-inositol phosphorylceramide biosynthetic process"/>
    <property type="evidence" value="ECO:0007669"/>
    <property type="project" value="TreeGrafter"/>
</dbReference>
<comment type="caution">
    <text evidence="2">The sequence shown here is derived from an EMBL/GenBank/DDBJ whole genome shotgun (WGS) entry which is preliminary data.</text>
</comment>
<protein>
    <submittedName>
        <fullName evidence="2">Glycosyltransferase</fullName>
        <ecNumber evidence="2">2.4.-.-</ecNumber>
    </submittedName>
</protein>
<dbReference type="Gene3D" id="3.40.50.150">
    <property type="entry name" value="Vaccinia Virus protein VP39"/>
    <property type="match status" value="1"/>
</dbReference>
<dbReference type="InterPro" id="IPR051706">
    <property type="entry name" value="Glycosyltransferase_domain"/>
</dbReference>
<dbReference type="EC" id="2.4.-.-" evidence="2"/>
<evidence type="ECO:0000313" key="2">
    <source>
        <dbReference type="EMBL" id="MCK9688555.1"/>
    </source>
</evidence>
<dbReference type="Gene3D" id="3.90.550.20">
    <property type="match status" value="1"/>
</dbReference>
<accession>A0A9X1YP46</accession>
<feature type="domain" description="Glycosyltransferase 2-like" evidence="1">
    <location>
        <begin position="579"/>
        <end position="740"/>
    </location>
</feature>
<keyword evidence="2" id="KW-0808">Transferase</keyword>
<dbReference type="GO" id="GO:0016020">
    <property type="term" value="C:membrane"/>
    <property type="evidence" value="ECO:0007669"/>
    <property type="project" value="GOC"/>
</dbReference>
<sequence>MSDRSLDAFAGSQPGSTIVVCGCGPSLNDLPDPRALLTIGVNDVGRLFDPTWLVVVNPPNQFTADRFRHVQASRAQALFTQLDLGPVQPPVVRFKLGRFGGTEDAGTDTLHYTQNSPYVAVCLAALMGARRIGLIGVDFVDDHFFARTGRHALAPRLREIDEQYGRLAAALRGRGVELVNMSARSRLQSLARVGADWATRHEDAAAAPNASGEPRLRIVSYATTPVAGVPAILARCIAHATPHAARCVWAADGYGNGVVFDGDVNWGRAPAQATALLAEADVVIVHNGKVDPSHQRLLAGKRVVTMAHNYGWNVDMQFVRQGQPGVVVGQYQATLPEFVGWHVVPNPLPLWEPGFSPEAKGDGIVIAYTPSGKHERYPAGHRLFWHAKGYDTTMRALDRLAGRPGVSVLSTRQGEVSHAQSLAMKRAAHIVIDECATGSYHRNSLEGLAAGCVVVNGLGLLPGVEHALARCAPGAPPAPFVRCGLAALPATLAALVDQGPQALQAAGALNRAWMERHWQFGDQWAASWRAACRPATRPAALPAPSAARAIARQPARPAVVRLAKGTAMTTDNSAAESVSVVIPHGGRERLPHLAAVLATLRQRAGIAEVIVVELGPVPLVADLARRWQVAHLFVRHDGAFERARALNAALPVTRGRLLLWLDNDLLPPPDFVPRAAQELRARGLDVLLPYTAVRYLREPDSAAVMRGAADPQQCVPRNVMASATSASGGACLVRREFLERHGGLVEGFRGWGGEDNAWVHKASLLGRFARTSRRDQHLVHLHHARSNGTETGSAAAANPHYAANVALMQRVCATRDAARFARDFPATPPAPGELARFDAVPDPSTSADPPVWTYWEGPLPDWIADCQASIVAAAPHARVLTPESFDLLWDADRDIDLSRLQPAHRADFIRAFLLQRHGGLWVDADCLVMQPLQPVLALVAGHDFVGHRERSGLASNGFIGARRGSRIAARFYDRVSQRLRQPDPLGWTSIGSEPLNAVLAEQPQDWHELPCERVQPVCWSTPEKFFVRADAQAHRRAFDESALCYMLSNTSIKRHQAAHPGARLDAADTFFSYVRGRSMRPSTAPPQDNAYARTFAAHAAIYARHRLESASGPGSTLAQTGELRERLPLALQHLGIESLLDAPCGDFNWMRHVATGVASYVGVDVDARTVAELQRAHGSPRRRFVACDVTRDALPRADAIFCRDLLPHLSFAEIAQVLANFRRSGATWLLTTTFTGPRPNVDTSDCNWRTLNLALAPFGFPAPTLLLDERCSEVGGAYRDKSIAAWRLDELPIWSPVECELASMAEGAVVDHPA</sequence>
<dbReference type="InterPro" id="IPR008441">
    <property type="entry name" value="AfumC-like_glycosyl_Trfase"/>
</dbReference>
<dbReference type="InterPro" id="IPR029063">
    <property type="entry name" value="SAM-dependent_MTases_sf"/>
</dbReference>
<dbReference type="PANTHER" id="PTHR32385">
    <property type="entry name" value="MANNOSYL PHOSPHORYLINOSITOL CERAMIDE SYNTHASE"/>
    <property type="match status" value="1"/>
</dbReference>
<dbReference type="EMBL" id="JAJLJH010000009">
    <property type="protein sequence ID" value="MCK9688555.1"/>
    <property type="molecule type" value="Genomic_DNA"/>
</dbReference>
<dbReference type="Gene3D" id="3.90.550.10">
    <property type="entry name" value="Spore Coat Polysaccharide Biosynthesis Protein SpsA, Chain A"/>
    <property type="match status" value="1"/>
</dbReference>
<gene>
    <name evidence="2" type="ORF">LPC04_22835</name>
</gene>
<evidence type="ECO:0000313" key="3">
    <source>
        <dbReference type="Proteomes" id="UP001139353"/>
    </source>
</evidence>
<evidence type="ECO:0000259" key="1">
    <source>
        <dbReference type="Pfam" id="PF00535"/>
    </source>
</evidence>
<reference evidence="2" key="1">
    <citation type="submission" date="2021-11" db="EMBL/GenBank/DDBJ databases">
        <title>BS-T2-15 a new species belonging to the Comamonadaceae family isolated from the soil of a French oak forest.</title>
        <authorList>
            <person name="Mieszkin S."/>
            <person name="Alain K."/>
        </authorList>
    </citation>
    <scope>NUCLEOTIDE SEQUENCE</scope>
    <source>
        <strain evidence="2">BS-T2-15</strain>
    </source>
</reference>
<proteinExistence type="predicted"/>
<dbReference type="InterPro" id="IPR029044">
    <property type="entry name" value="Nucleotide-diphossugar_trans"/>
</dbReference>
<dbReference type="Pfam" id="PF00535">
    <property type="entry name" value="Glycos_transf_2"/>
    <property type="match status" value="1"/>
</dbReference>